<protein>
    <submittedName>
        <fullName evidence="3">Uncharacterized protein</fullName>
    </submittedName>
</protein>
<keyword evidence="2" id="KW-0812">Transmembrane</keyword>
<evidence type="ECO:0000256" key="1">
    <source>
        <dbReference type="SAM" id="MobiDB-lite"/>
    </source>
</evidence>
<evidence type="ECO:0000256" key="2">
    <source>
        <dbReference type="SAM" id="Phobius"/>
    </source>
</evidence>
<feature type="compositionally biased region" description="Low complexity" evidence="1">
    <location>
        <begin position="29"/>
        <end position="47"/>
    </location>
</feature>
<keyword evidence="4" id="KW-1185">Reference proteome</keyword>
<keyword evidence="2" id="KW-0472">Membrane</keyword>
<dbReference type="Proteomes" id="UP001595914">
    <property type="component" value="Unassembled WGS sequence"/>
</dbReference>
<reference evidence="4" key="1">
    <citation type="journal article" date="2019" name="Int. J. Syst. Evol. Microbiol.">
        <title>The Global Catalogue of Microorganisms (GCM) 10K type strain sequencing project: providing services to taxonomists for standard genome sequencing and annotation.</title>
        <authorList>
            <consortium name="The Broad Institute Genomics Platform"/>
            <consortium name="The Broad Institute Genome Sequencing Center for Infectious Disease"/>
            <person name="Wu L."/>
            <person name="Ma J."/>
        </authorList>
    </citation>
    <scope>NUCLEOTIDE SEQUENCE [LARGE SCALE GENOMIC DNA]</scope>
    <source>
        <strain evidence="4">CCUG 54520</strain>
    </source>
</reference>
<evidence type="ECO:0000313" key="4">
    <source>
        <dbReference type="Proteomes" id="UP001595914"/>
    </source>
</evidence>
<organism evidence="3 4">
    <name type="scientific">Rhodococcus kronopolitis</name>
    <dbReference type="NCBI Taxonomy" id="1460226"/>
    <lineage>
        <taxon>Bacteria</taxon>
        <taxon>Bacillati</taxon>
        <taxon>Actinomycetota</taxon>
        <taxon>Actinomycetes</taxon>
        <taxon>Mycobacteriales</taxon>
        <taxon>Nocardiaceae</taxon>
        <taxon>Rhodococcus</taxon>
    </lineage>
</organism>
<dbReference type="EMBL" id="JBHSFO010000008">
    <property type="protein sequence ID" value="MFC4604897.1"/>
    <property type="molecule type" value="Genomic_DNA"/>
</dbReference>
<sequence>MPDSTTPDPTTSDARGPEAQAPDAPVPGAPVSGAPSPALAGSGSESPTTRIDRPEPAAADQPVTTVIPHTVRATPVRVGPGLPTPTRVAPAVAPGNPAPTDPAQGAPAAVAPTAVATAAVPPTPAGPAPTVRPTRIPAAEPDSTGRRRWPLWVALAAVLALVAGGAAVLFSVLRSDNTQSEVETAIHGFTDAVAGGDLATLRTATCGELGGYYQQIHDAQFAQVYKASVDQGSIPVIDSIDAVSVTDDSAIAQVTVHTGAAPSVRSERSFSLQRDGDTWKVC</sequence>
<name>A0ABV9FWE4_9NOCA</name>
<feature type="transmembrane region" description="Helical" evidence="2">
    <location>
        <begin position="151"/>
        <end position="173"/>
    </location>
</feature>
<keyword evidence="2" id="KW-1133">Transmembrane helix</keyword>
<gene>
    <name evidence="3" type="ORF">ACFO6S_14460</name>
</gene>
<comment type="caution">
    <text evidence="3">The sequence shown here is derived from an EMBL/GenBank/DDBJ whole genome shotgun (WGS) entry which is preliminary data.</text>
</comment>
<feature type="compositionally biased region" description="Low complexity" evidence="1">
    <location>
        <begin position="84"/>
        <end position="95"/>
    </location>
</feature>
<dbReference type="InterPro" id="IPR032710">
    <property type="entry name" value="NTF2-like_dom_sf"/>
</dbReference>
<proteinExistence type="predicted"/>
<dbReference type="SUPFAM" id="SSF54427">
    <property type="entry name" value="NTF2-like"/>
    <property type="match status" value="1"/>
</dbReference>
<accession>A0ABV9FWE4</accession>
<feature type="compositionally biased region" description="Low complexity" evidence="1">
    <location>
        <begin position="102"/>
        <end position="120"/>
    </location>
</feature>
<evidence type="ECO:0000313" key="3">
    <source>
        <dbReference type="EMBL" id="MFC4604897.1"/>
    </source>
</evidence>
<dbReference type="RefSeq" id="WP_378418066.1">
    <property type="nucleotide sequence ID" value="NZ_JBHSFO010000008.1"/>
</dbReference>
<feature type="region of interest" description="Disordered" evidence="1">
    <location>
        <begin position="1"/>
        <end position="144"/>
    </location>
</feature>
<feature type="compositionally biased region" description="Low complexity" evidence="1">
    <location>
        <begin position="1"/>
        <end position="23"/>
    </location>
</feature>